<dbReference type="AlphaFoldDB" id="A0A348G3K6"/>
<reference evidence="2 3" key="1">
    <citation type="submission" date="2018-08" db="EMBL/GenBank/DDBJ databases">
        <title>Complete genome sequencing of Blastochloris tepida GI.</title>
        <authorList>
            <person name="Tsukatani Y."/>
            <person name="Mori H."/>
        </authorList>
    </citation>
    <scope>NUCLEOTIDE SEQUENCE [LARGE SCALE GENOMIC DNA]</scope>
    <source>
        <strain evidence="2 3">GI</strain>
    </source>
</reference>
<keyword evidence="1" id="KW-1133">Transmembrane helix</keyword>
<gene>
    <name evidence="2" type="ORF">BLTE_28240</name>
</gene>
<sequence length="230" mass="25215">MPPGRQLDAVFDQRRDIDAVFRTALRHSRRVRMLRVLVPLVAVVLILLPLAYSAIRSIAITVPLGDFGRLVLSGSKLTMEAPRLAGFTKDNQAYEVTAKRAQQDVTQPHLVELEEIRAKVDLADKGRADLTAEHGQFDAKTELLTLSRGIFLKSSEGYEGRLTEAKIDVRAGTIVSNKPVELKFLQGDLRADSMDLRDKGQIVRFEGGVVLNVMLPQSAGTAGEASGALR</sequence>
<keyword evidence="3" id="KW-1185">Reference proteome</keyword>
<evidence type="ECO:0000313" key="3">
    <source>
        <dbReference type="Proteomes" id="UP000266934"/>
    </source>
</evidence>
<protein>
    <recommendedName>
        <fullName evidence="4">LPS export ABC transporter periplasmic protein LptC</fullName>
    </recommendedName>
</protein>
<dbReference type="Proteomes" id="UP000266934">
    <property type="component" value="Chromosome"/>
</dbReference>
<feature type="transmembrane region" description="Helical" evidence="1">
    <location>
        <begin position="36"/>
        <end position="55"/>
    </location>
</feature>
<name>A0A348G3K6_9HYPH</name>
<evidence type="ECO:0008006" key="4">
    <source>
        <dbReference type="Google" id="ProtNLM"/>
    </source>
</evidence>
<evidence type="ECO:0000256" key="1">
    <source>
        <dbReference type="SAM" id="Phobius"/>
    </source>
</evidence>
<dbReference type="Pfam" id="PF06835">
    <property type="entry name" value="LptC"/>
    <property type="match status" value="1"/>
</dbReference>
<dbReference type="KEGG" id="blag:BLTE_28240"/>
<dbReference type="EMBL" id="AP018907">
    <property type="protein sequence ID" value="BBF94139.1"/>
    <property type="molecule type" value="Genomic_DNA"/>
</dbReference>
<evidence type="ECO:0000313" key="2">
    <source>
        <dbReference type="EMBL" id="BBF94139.1"/>
    </source>
</evidence>
<organism evidence="2 3">
    <name type="scientific">Blastochloris tepida</name>
    <dbReference type="NCBI Taxonomy" id="2233851"/>
    <lineage>
        <taxon>Bacteria</taxon>
        <taxon>Pseudomonadati</taxon>
        <taxon>Pseudomonadota</taxon>
        <taxon>Alphaproteobacteria</taxon>
        <taxon>Hyphomicrobiales</taxon>
        <taxon>Blastochloridaceae</taxon>
        <taxon>Blastochloris</taxon>
    </lineage>
</organism>
<proteinExistence type="predicted"/>
<dbReference type="InterPro" id="IPR010664">
    <property type="entry name" value="LipoPS_assembly_LptC-rel"/>
</dbReference>
<keyword evidence="1" id="KW-0472">Membrane</keyword>
<accession>A0A348G3K6</accession>
<keyword evidence="1" id="KW-0812">Transmembrane</keyword>